<dbReference type="AlphaFoldDB" id="A0A061RLI3"/>
<feature type="transmembrane region" description="Helical" evidence="5">
    <location>
        <begin position="219"/>
        <end position="237"/>
    </location>
</feature>
<dbReference type="GO" id="GO:0000822">
    <property type="term" value="F:inositol hexakisphosphate binding"/>
    <property type="evidence" value="ECO:0007669"/>
    <property type="project" value="TreeGrafter"/>
</dbReference>
<evidence type="ECO:0000313" key="7">
    <source>
        <dbReference type="EMBL" id="JAC71396.1"/>
    </source>
</evidence>
<organism evidence="7">
    <name type="scientific">Tetraselmis sp. GSL018</name>
    <dbReference type="NCBI Taxonomy" id="582737"/>
    <lineage>
        <taxon>Eukaryota</taxon>
        <taxon>Viridiplantae</taxon>
        <taxon>Chlorophyta</taxon>
        <taxon>core chlorophytes</taxon>
        <taxon>Chlorodendrophyceae</taxon>
        <taxon>Chlorodendrales</taxon>
        <taxon>Chlorodendraceae</taxon>
        <taxon>Tetraselmis</taxon>
    </lineage>
</organism>
<keyword evidence="7" id="KW-0675">Receptor</keyword>
<evidence type="ECO:0000256" key="4">
    <source>
        <dbReference type="ARBA" id="ARBA00023136"/>
    </source>
</evidence>
<gene>
    <name evidence="7" type="ORF">TSPGSL018_2025</name>
</gene>
<evidence type="ECO:0000256" key="3">
    <source>
        <dbReference type="ARBA" id="ARBA00022989"/>
    </source>
</evidence>
<feature type="domain" description="EXS" evidence="6">
    <location>
        <begin position="1"/>
        <end position="194"/>
    </location>
</feature>
<keyword evidence="4 5" id="KW-0472">Membrane</keyword>
<dbReference type="PANTHER" id="PTHR10783">
    <property type="entry name" value="XENOTROPIC AND POLYTROPIC RETROVIRUS RECEPTOR 1-RELATED"/>
    <property type="match status" value="1"/>
</dbReference>
<protein>
    <submittedName>
        <fullName evidence="7">Xenotropic and polytropic murine leukemia virus receptor xpr1</fullName>
    </submittedName>
</protein>
<dbReference type="PANTHER" id="PTHR10783:SF103">
    <property type="entry name" value="SOLUTE CARRIER FAMILY 53 MEMBER 1"/>
    <property type="match status" value="1"/>
</dbReference>
<proteinExistence type="predicted"/>
<evidence type="ECO:0000256" key="2">
    <source>
        <dbReference type="ARBA" id="ARBA00022692"/>
    </source>
</evidence>
<evidence type="ECO:0000256" key="5">
    <source>
        <dbReference type="SAM" id="Phobius"/>
    </source>
</evidence>
<evidence type="ECO:0000256" key="1">
    <source>
        <dbReference type="ARBA" id="ARBA00004141"/>
    </source>
</evidence>
<dbReference type="GO" id="GO:0005886">
    <property type="term" value="C:plasma membrane"/>
    <property type="evidence" value="ECO:0007669"/>
    <property type="project" value="TreeGrafter"/>
</dbReference>
<dbReference type="PROSITE" id="PS51380">
    <property type="entry name" value="EXS"/>
    <property type="match status" value="1"/>
</dbReference>
<dbReference type="GO" id="GO:0005794">
    <property type="term" value="C:Golgi apparatus"/>
    <property type="evidence" value="ECO:0007669"/>
    <property type="project" value="TreeGrafter"/>
</dbReference>
<dbReference type="EMBL" id="GBEZ01014698">
    <property type="protein sequence ID" value="JAC71396.1"/>
    <property type="molecule type" value="Transcribed_RNA"/>
</dbReference>
<comment type="subcellular location">
    <subcellularLocation>
        <location evidence="1">Membrane</location>
        <topology evidence="1">Multi-pass membrane protein</topology>
    </subcellularLocation>
</comment>
<feature type="non-terminal residue" evidence="7">
    <location>
        <position position="238"/>
    </location>
</feature>
<name>A0A061RLI3_9CHLO</name>
<dbReference type="InterPro" id="IPR004342">
    <property type="entry name" value="EXS_C"/>
</dbReference>
<dbReference type="Pfam" id="PF03124">
    <property type="entry name" value="EXS"/>
    <property type="match status" value="1"/>
</dbReference>
<accession>A0A061RLI3</accession>
<reference evidence="7" key="1">
    <citation type="submission" date="2014-05" db="EMBL/GenBank/DDBJ databases">
        <title>The transcriptome of the halophilic microalga Tetraselmis sp. GSL018 isolated from the Great Salt Lake, Utah.</title>
        <authorList>
            <person name="Jinkerson R.E."/>
            <person name="D'Adamo S."/>
            <person name="Posewitz M.C."/>
        </authorList>
    </citation>
    <scope>NUCLEOTIDE SEQUENCE</scope>
    <source>
        <strain evidence="7">GSL018</strain>
    </source>
</reference>
<keyword evidence="2 5" id="KW-0812">Transmembrane</keyword>
<evidence type="ECO:0000259" key="6">
    <source>
        <dbReference type="PROSITE" id="PS51380"/>
    </source>
</evidence>
<dbReference type="GO" id="GO:0006817">
    <property type="term" value="P:phosphate ion transport"/>
    <property type="evidence" value="ECO:0007669"/>
    <property type="project" value="TreeGrafter"/>
</dbReference>
<dbReference type="GO" id="GO:0016036">
    <property type="term" value="P:cellular response to phosphate starvation"/>
    <property type="evidence" value="ECO:0007669"/>
    <property type="project" value="TreeGrafter"/>
</dbReference>
<keyword evidence="3 5" id="KW-1133">Transmembrane helix</keyword>
<sequence>MLWTRRHDTPHGHRMSLLHLVNAGKYFVSLTTITLAAVGCHKGCSHFYTDADKWTVGRICWFSCLCVGTVYSYLWDVLMDWSLLERCDKEGGVRRGWRLRSTRGYSARWFYPLAMFTNLLGRLMWTFTIEPEVSNDGFSPQVFTTIVALVEVLRRGQWALLRLENEHLSNASNFRSVLDVPLMVEITERRLGRHNRLEDGDQQRTLWQSCLALCTSFKSVGLALLTILLAAATVGLAL</sequence>